<reference evidence="1 2" key="1">
    <citation type="submission" date="2019-02" db="EMBL/GenBank/DDBJ databases">
        <authorList>
            <person name="Frampton R.A."/>
            <person name="Wojtus J.K."/>
            <person name="Fineran P.C."/>
            <person name="Hendrickson H.L."/>
        </authorList>
    </citation>
    <scope>NUCLEOTIDE SEQUENCE [LARGE SCALE GENOMIC DNA]</scope>
</reference>
<proteinExistence type="predicted"/>
<dbReference type="EMBL" id="MK552327">
    <property type="protein sequence ID" value="QBJ02729.1"/>
    <property type="molecule type" value="Genomic_DNA"/>
</dbReference>
<organism evidence="1 2">
    <name type="scientific">Pseudomonas phage Psa21</name>
    <dbReference type="NCBI Taxonomy" id="2530023"/>
    <lineage>
        <taxon>Viruses</taxon>
        <taxon>Duplodnaviria</taxon>
        <taxon>Heunggongvirae</taxon>
        <taxon>Uroviricota</taxon>
        <taxon>Caudoviricetes</taxon>
        <taxon>Chimalliviridae</taxon>
        <taxon>Tepukevirus</taxon>
        <taxon>Tepukevirus Psa21</taxon>
    </lineage>
</organism>
<gene>
    <name evidence="1" type="ORF">PSA21_203</name>
</gene>
<keyword evidence="2" id="KW-1185">Reference proteome</keyword>
<name>A0A481W4I3_9CAUD</name>
<evidence type="ECO:0000313" key="1">
    <source>
        <dbReference type="EMBL" id="QBJ02729.1"/>
    </source>
</evidence>
<accession>A0A481W4I3</accession>
<sequence length="253" mass="28728">MIRRMLLSLDVLLDTRLGVIANLNSAAAKELVRTPLYWERDYDDWHKLTGGLITNEEFAEAYAKRGGENSAATLNASVETGMSPFIYQFLAEADINMIDGMTPHTDEIGLAINIAPYVMTPKERADLVDIIQLKYGRELDVKLVDYQMEELTVERLSDEFGGMIIYEFATWFKYHHVAIVGSLMSDFNVIHPKIFDVDPSELSLEEKKHNFYVFRLATQHNMDINYIDASYFSLINLRGMANATAVDDINATP</sequence>
<protein>
    <submittedName>
        <fullName evidence="1">Uncharacterized protein</fullName>
    </submittedName>
</protein>
<evidence type="ECO:0000313" key="2">
    <source>
        <dbReference type="Proteomes" id="UP000294134"/>
    </source>
</evidence>
<dbReference type="Proteomes" id="UP000294134">
    <property type="component" value="Segment"/>
</dbReference>